<proteinExistence type="predicted"/>
<dbReference type="Proteomes" id="UP001560045">
    <property type="component" value="Unassembled WGS sequence"/>
</dbReference>
<dbReference type="Pfam" id="PF00571">
    <property type="entry name" value="CBS"/>
    <property type="match status" value="2"/>
</dbReference>
<dbReference type="SUPFAM" id="SSF54631">
    <property type="entry name" value="CBS-domain pair"/>
    <property type="match status" value="1"/>
</dbReference>
<dbReference type="PANTHER" id="PTHR43080">
    <property type="entry name" value="CBS DOMAIN-CONTAINING PROTEIN CBSX3, MITOCHONDRIAL"/>
    <property type="match status" value="1"/>
</dbReference>
<gene>
    <name evidence="4" type="ORF">ABQ292_12125</name>
</gene>
<protein>
    <submittedName>
        <fullName evidence="4">Cyclic nucleotide-binding/CBS domain-containing protein</fullName>
    </submittedName>
</protein>
<evidence type="ECO:0000313" key="4">
    <source>
        <dbReference type="EMBL" id="MEX5719106.1"/>
    </source>
</evidence>
<evidence type="ECO:0000259" key="3">
    <source>
        <dbReference type="PROSITE" id="PS51371"/>
    </source>
</evidence>
<evidence type="ECO:0000256" key="2">
    <source>
        <dbReference type="PROSITE-ProRule" id="PRU00703"/>
    </source>
</evidence>
<dbReference type="SMART" id="SM00116">
    <property type="entry name" value="CBS"/>
    <property type="match status" value="2"/>
</dbReference>
<dbReference type="InterPro" id="IPR046342">
    <property type="entry name" value="CBS_dom_sf"/>
</dbReference>
<sequence>MRPPVTTVELRAHLAAAAYLVKRSGDTALVVVRPDDTGVPIGVVTDADVTRAVADGRDLEQLRVSDVLSGPPVAVAPGTPVGDALRSMVAGRIHHLLVVTGGVLVGIVDMMDLCRAAVDADVRGCPRPRARA</sequence>
<dbReference type="InterPro" id="IPR051257">
    <property type="entry name" value="Diverse_CBS-Domain"/>
</dbReference>
<organism evidence="4 5">
    <name type="scientific">Geodermatophilus maliterrae</name>
    <dbReference type="NCBI Taxonomy" id="3162531"/>
    <lineage>
        <taxon>Bacteria</taxon>
        <taxon>Bacillati</taxon>
        <taxon>Actinomycetota</taxon>
        <taxon>Actinomycetes</taxon>
        <taxon>Geodermatophilales</taxon>
        <taxon>Geodermatophilaceae</taxon>
        <taxon>Geodermatophilus</taxon>
    </lineage>
</organism>
<accession>A0ABV3XHB0</accession>
<dbReference type="InterPro" id="IPR000644">
    <property type="entry name" value="CBS_dom"/>
</dbReference>
<evidence type="ECO:0000256" key="1">
    <source>
        <dbReference type="ARBA" id="ARBA00023122"/>
    </source>
</evidence>
<reference evidence="4 5" key="1">
    <citation type="submission" date="2024-06" db="EMBL/GenBank/DDBJ databases">
        <title>Draft genome sequence of Geodermatophilus badlandi, a novel member of the Geodermatophilaceae isolated from badland sedimentary rocks in the Red desert, Wyoming, USA.</title>
        <authorList>
            <person name="Ben Tekaya S."/>
            <person name="Nouioui I."/>
            <person name="Flores G.M."/>
            <person name="Shaal M.N."/>
            <person name="Bredoire F."/>
            <person name="Basile F."/>
            <person name="Van Diepen L."/>
            <person name="Ward N.L."/>
        </authorList>
    </citation>
    <scope>NUCLEOTIDE SEQUENCE [LARGE SCALE GENOMIC DNA]</scope>
    <source>
        <strain evidence="4 5">WL48A</strain>
    </source>
</reference>
<dbReference type="Gene3D" id="3.10.580.10">
    <property type="entry name" value="CBS-domain"/>
    <property type="match status" value="1"/>
</dbReference>
<dbReference type="EMBL" id="JBFNXQ010000033">
    <property type="protein sequence ID" value="MEX5719106.1"/>
    <property type="molecule type" value="Genomic_DNA"/>
</dbReference>
<dbReference type="RefSeq" id="WP_369206608.1">
    <property type="nucleotide sequence ID" value="NZ_JBFNXQ010000033.1"/>
</dbReference>
<keyword evidence="1 2" id="KW-0129">CBS domain</keyword>
<dbReference type="PROSITE" id="PS51371">
    <property type="entry name" value="CBS"/>
    <property type="match status" value="2"/>
</dbReference>
<comment type="caution">
    <text evidence="4">The sequence shown here is derived from an EMBL/GenBank/DDBJ whole genome shotgun (WGS) entry which is preliminary data.</text>
</comment>
<dbReference type="PANTHER" id="PTHR43080:SF2">
    <property type="entry name" value="CBS DOMAIN-CONTAINING PROTEIN"/>
    <property type="match status" value="1"/>
</dbReference>
<evidence type="ECO:0000313" key="5">
    <source>
        <dbReference type="Proteomes" id="UP001560045"/>
    </source>
</evidence>
<name>A0ABV3XHB0_9ACTN</name>
<feature type="domain" description="CBS" evidence="3">
    <location>
        <begin position="68"/>
        <end position="123"/>
    </location>
</feature>
<feature type="domain" description="CBS" evidence="3">
    <location>
        <begin position="1"/>
        <end position="59"/>
    </location>
</feature>
<keyword evidence="5" id="KW-1185">Reference proteome</keyword>